<sequence length="104" mass="11714">MWSCLYCERTNNRKRSDTEQIDGFPCNCFTLKVPMTEKIAQHTMFPSLVFNSLLANQPSQEPVSSDAVRCNLIQREVDGLGNISIPPETLGGEPGWNEAYICPY</sequence>
<dbReference type="AlphaFoldDB" id="A0A2D4GGJ8"/>
<dbReference type="EMBL" id="IACJ01121461">
    <property type="protein sequence ID" value="LAA58890.1"/>
    <property type="molecule type" value="Transcribed_RNA"/>
</dbReference>
<organism evidence="1">
    <name type="scientific">Micrurus corallinus</name>
    <name type="common">Brazilian coral snake</name>
    <dbReference type="NCBI Taxonomy" id="54390"/>
    <lineage>
        <taxon>Eukaryota</taxon>
        <taxon>Metazoa</taxon>
        <taxon>Chordata</taxon>
        <taxon>Craniata</taxon>
        <taxon>Vertebrata</taxon>
        <taxon>Euteleostomi</taxon>
        <taxon>Lepidosauria</taxon>
        <taxon>Squamata</taxon>
        <taxon>Bifurcata</taxon>
        <taxon>Unidentata</taxon>
        <taxon>Episquamata</taxon>
        <taxon>Toxicofera</taxon>
        <taxon>Serpentes</taxon>
        <taxon>Colubroidea</taxon>
        <taxon>Elapidae</taxon>
        <taxon>Elapinae</taxon>
        <taxon>Micrurus</taxon>
    </lineage>
</organism>
<reference evidence="1" key="2">
    <citation type="submission" date="2017-11" db="EMBL/GenBank/DDBJ databases">
        <title>Coralsnake Venomics: Analyses of Venom Gland Transcriptomes and Proteomes of Six Brazilian Taxa.</title>
        <authorList>
            <person name="Aird S.D."/>
            <person name="Jorge da Silva N."/>
            <person name="Qiu L."/>
            <person name="Villar-Briones A."/>
            <person name="Aparecida-Saddi V."/>
            <person name="Campos-Telles M.P."/>
            <person name="Grau M."/>
            <person name="Mikheyev A.S."/>
        </authorList>
    </citation>
    <scope>NUCLEOTIDE SEQUENCE</scope>
    <source>
        <tissue evidence="1">Venom_gland</tissue>
    </source>
</reference>
<name>A0A2D4GGJ8_MICCO</name>
<proteinExistence type="predicted"/>
<evidence type="ECO:0000313" key="1">
    <source>
        <dbReference type="EMBL" id="LAA58890.1"/>
    </source>
</evidence>
<accession>A0A2D4GGJ8</accession>
<protein>
    <submittedName>
        <fullName evidence="1">Uncharacterized protein</fullName>
    </submittedName>
</protein>
<reference evidence="1" key="1">
    <citation type="submission" date="2017-07" db="EMBL/GenBank/DDBJ databases">
        <authorList>
            <person name="Mikheyev A."/>
            <person name="Grau M."/>
        </authorList>
    </citation>
    <scope>NUCLEOTIDE SEQUENCE</scope>
    <source>
        <tissue evidence="1">Venom_gland</tissue>
    </source>
</reference>